<dbReference type="EMBL" id="LN733228">
    <property type="protein sequence ID" value="CEP16696.1"/>
    <property type="molecule type" value="Genomic_DNA"/>
</dbReference>
<reference evidence="1 2" key="1">
    <citation type="submission" date="2014-09" db="EMBL/GenBank/DDBJ databases">
        <authorList>
            <person name="Ellenberger Sabrina"/>
        </authorList>
    </citation>
    <scope>NUCLEOTIDE SEQUENCE [LARGE SCALE GENOMIC DNA]</scope>
    <source>
        <strain evidence="1 2">CBS 412.66</strain>
    </source>
</reference>
<evidence type="ECO:0000313" key="2">
    <source>
        <dbReference type="Proteomes" id="UP000054107"/>
    </source>
</evidence>
<name>A0A0B7NDX2_9FUNG</name>
<proteinExistence type="predicted"/>
<keyword evidence="2" id="KW-1185">Reference proteome</keyword>
<dbReference type="OrthoDB" id="2230841at2759"/>
<evidence type="ECO:0000313" key="1">
    <source>
        <dbReference type="EMBL" id="CEP16696.1"/>
    </source>
</evidence>
<sequence length="112" mass="12564">MTYPDLNFIKTMGNHFLNLCQSSLNPLSMPTLERTAAAKTNVILLDNLFLSVNDMIHFCWFEVETLLTNSTKWDGVGFNVDADKRIGGIKKTAQGKKLVESKRKSKLVLLSS</sequence>
<dbReference type="Proteomes" id="UP000054107">
    <property type="component" value="Unassembled WGS sequence"/>
</dbReference>
<accession>A0A0B7NDX2</accession>
<organism evidence="1 2">
    <name type="scientific">Parasitella parasitica</name>
    <dbReference type="NCBI Taxonomy" id="35722"/>
    <lineage>
        <taxon>Eukaryota</taxon>
        <taxon>Fungi</taxon>
        <taxon>Fungi incertae sedis</taxon>
        <taxon>Mucoromycota</taxon>
        <taxon>Mucoromycotina</taxon>
        <taxon>Mucoromycetes</taxon>
        <taxon>Mucorales</taxon>
        <taxon>Mucorineae</taxon>
        <taxon>Mucoraceae</taxon>
        <taxon>Parasitella</taxon>
    </lineage>
</organism>
<dbReference type="AlphaFoldDB" id="A0A0B7NDX2"/>
<gene>
    <name evidence="1" type="primary">PARPA_10968.1 scaffold 42005</name>
</gene>
<protein>
    <submittedName>
        <fullName evidence="1">Uncharacterized protein</fullName>
    </submittedName>
</protein>